<keyword evidence="1" id="KW-0732">Signal</keyword>
<organism evidence="2 3">
    <name type="scientific">Kingdonia uniflora</name>
    <dbReference type="NCBI Taxonomy" id="39325"/>
    <lineage>
        <taxon>Eukaryota</taxon>
        <taxon>Viridiplantae</taxon>
        <taxon>Streptophyta</taxon>
        <taxon>Embryophyta</taxon>
        <taxon>Tracheophyta</taxon>
        <taxon>Spermatophyta</taxon>
        <taxon>Magnoliopsida</taxon>
        <taxon>Ranunculales</taxon>
        <taxon>Circaeasteraceae</taxon>
        <taxon>Kingdonia</taxon>
    </lineage>
</organism>
<gene>
    <name evidence="2" type="ORF">GIB67_017004</name>
</gene>
<feature type="chain" id="PRO_5029776815" description="Secreted protein" evidence="1">
    <location>
        <begin position="18"/>
        <end position="80"/>
    </location>
</feature>
<evidence type="ECO:0000313" key="2">
    <source>
        <dbReference type="EMBL" id="KAF6149466.1"/>
    </source>
</evidence>
<name>A0A7J7M3N9_9MAGN</name>
<protein>
    <recommendedName>
        <fullName evidence="4">Secreted protein</fullName>
    </recommendedName>
</protein>
<dbReference type="EMBL" id="JACGCM010001796">
    <property type="protein sequence ID" value="KAF6149466.1"/>
    <property type="molecule type" value="Genomic_DNA"/>
</dbReference>
<evidence type="ECO:0000313" key="3">
    <source>
        <dbReference type="Proteomes" id="UP000541444"/>
    </source>
</evidence>
<comment type="caution">
    <text evidence="2">The sequence shown here is derived from an EMBL/GenBank/DDBJ whole genome shotgun (WGS) entry which is preliminary data.</text>
</comment>
<feature type="signal peptide" evidence="1">
    <location>
        <begin position="1"/>
        <end position="17"/>
    </location>
</feature>
<proteinExistence type="predicted"/>
<dbReference type="AlphaFoldDB" id="A0A7J7M3N9"/>
<sequence length="80" mass="9246">MKCWRGMLYRGLRWCLGMQGWGCLGMRSSCLGKCLRGIRRGMLFGQRIASEALFFRSAFKNVICNESWTSDSGIRPRRFS</sequence>
<reference evidence="2 3" key="1">
    <citation type="journal article" date="2020" name="IScience">
        <title>Genome Sequencing of the Endangered Kingdonia uniflora (Circaeasteraceae, Ranunculales) Reveals Potential Mechanisms of Evolutionary Specialization.</title>
        <authorList>
            <person name="Sun Y."/>
            <person name="Deng T."/>
            <person name="Zhang A."/>
            <person name="Moore M.J."/>
            <person name="Landis J.B."/>
            <person name="Lin N."/>
            <person name="Zhang H."/>
            <person name="Zhang X."/>
            <person name="Huang J."/>
            <person name="Zhang X."/>
            <person name="Sun H."/>
            <person name="Wang H."/>
        </authorList>
    </citation>
    <scope>NUCLEOTIDE SEQUENCE [LARGE SCALE GENOMIC DNA]</scope>
    <source>
        <strain evidence="2">TB1705</strain>
        <tissue evidence="2">Leaf</tissue>
    </source>
</reference>
<feature type="non-terminal residue" evidence="2">
    <location>
        <position position="1"/>
    </location>
</feature>
<evidence type="ECO:0000256" key="1">
    <source>
        <dbReference type="SAM" id="SignalP"/>
    </source>
</evidence>
<dbReference type="Proteomes" id="UP000541444">
    <property type="component" value="Unassembled WGS sequence"/>
</dbReference>
<accession>A0A7J7M3N9</accession>
<evidence type="ECO:0008006" key="4">
    <source>
        <dbReference type="Google" id="ProtNLM"/>
    </source>
</evidence>
<keyword evidence="3" id="KW-1185">Reference proteome</keyword>